<dbReference type="Gene3D" id="3.40.50.300">
    <property type="entry name" value="P-loop containing nucleotide triphosphate hydrolases"/>
    <property type="match status" value="1"/>
</dbReference>
<dbReference type="SUPFAM" id="SSF52540">
    <property type="entry name" value="P-loop containing nucleoside triphosphate hydrolases"/>
    <property type="match status" value="1"/>
</dbReference>
<evidence type="ECO:0000313" key="4">
    <source>
        <dbReference type="Proteomes" id="UP001291999"/>
    </source>
</evidence>
<gene>
    <name evidence="3" type="ORF">SFC79_00340</name>
</gene>
<evidence type="ECO:0000256" key="1">
    <source>
        <dbReference type="SAM" id="MobiDB-lite"/>
    </source>
</evidence>
<feature type="compositionally biased region" description="Low complexity" evidence="1">
    <location>
        <begin position="596"/>
        <end position="605"/>
    </location>
</feature>
<evidence type="ECO:0000313" key="3">
    <source>
        <dbReference type="EMBL" id="MDZ5660198.1"/>
    </source>
</evidence>
<feature type="domain" description="Dynamin N-terminal" evidence="2">
    <location>
        <begin position="77"/>
        <end position="215"/>
    </location>
</feature>
<proteinExistence type="predicted"/>
<dbReference type="RefSeq" id="WP_322422807.1">
    <property type="nucleotide sequence ID" value="NZ_JAXQPW010000001.1"/>
</dbReference>
<dbReference type="Pfam" id="PF00350">
    <property type="entry name" value="Dynamin_N"/>
    <property type="match status" value="1"/>
</dbReference>
<comment type="caution">
    <text evidence="3">The sequence shown here is derived from an EMBL/GenBank/DDBJ whole genome shotgun (WGS) entry which is preliminary data.</text>
</comment>
<dbReference type="InterPro" id="IPR027417">
    <property type="entry name" value="P-loop_NTPase"/>
</dbReference>
<evidence type="ECO:0000259" key="2">
    <source>
        <dbReference type="Pfam" id="PF00350"/>
    </source>
</evidence>
<dbReference type="InterPro" id="IPR045063">
    <property type="entry name" value="Dynamin_N"/>
</dbReference>
<organism evidence="3 4">
    <name type="scientific">Nocardioides renjunii</name>
    <dbReference type="NCBI Taxonomy" id="3095075"/>
    <lineage>
        <taxon>Bacteria</taxon>
        <taxon>Bacillati</taxon>
        <taxon>Actinomycetota</taxon>
        <taxon>Actinomycetes</taxon>
        <taxon>Propionibacteriales</taxon>
        <taxon>Nocardioidaceae</taxon>
        <taxon>Nocardioides</taxon>
    </lineage>
</organism>
<sequence length="619" mass="66791">MTEPEAEQAAAGRRVPDAATAMVTALVRLRGALQEARLPLELPGAEAQRVARAEMVDQLEDYVIPRLMTLDAPLLAVVGGSTGAGKSTLVNSLVGTRVTTPGVLRPTTRSPVLVHHPDDAKWFGQDRLLPELERVTRQTNDPEALQLVESTAMTPGLAILDAPDIDSVEERNRVLAAQLLAAADLWLFVTSAARYADQVPWDFLRKAAERSAAVAIVLDRTPPEAVDTISTHLARMLASRGLKDSPLFTVEEGPVSDMGLLPSGSVLEIRQWLQALADDQEARAAVVQQTLDGAIRTLGRRTHTVADSATEQVDSVRRLREDANEAYDRAVKGVGEASADGTLLRGEVLARWQEFVGTGELLRSLETRVGWIRDRVVNAVKGKPQQAERVTVAVESGLETLILEHAEAAAERAEASWRSTAAGQVLLRDAGADLGRASRDFRRRAERAVRDWQDDVLEMVRTEGAEKRSTARFLAFGVNGLSVALMVVVFAHTAGVTGAEAGIAGGSAVLGQKLLEAVFGDQAVRSLAERARVRLEASMSDLLDAERRRYTDLLDSLEVSPEAPERMRAAARKVDDLRYAATQPVTLPEAEPPTEPETGPEARPALDPPQVSDDGDTAP</sequence>
<dbReference type="EMBL" id="JAXQPW010000001">
    <property type="protein sequence ID" value="MDZ5660198.1"/>
    <property type="molecule type" value="Genomic_DNA"/>
</dbReference>
<name>A0ABU5K5I3_9ACTN</name>
<protein>
    <submittedName>
        <fullName evidence="3">Dynamin family protein</fullName>
    </submittedName>
</protein>
<dbReference type="Proteomes" id="UP001291999">
    <property type="component" value="Unassembled WGS sequence"/>
</dbReference>
<dbReference type="CDD" id="cd00882">
    <property type="entry name" value="Ras_like_GTPase"/>
    <property type="match status" value="1"/>
</dbReference>
<accession>A0ABU5K5I3</accession>
<reference evidence="3 4" key="1">
    <citation type="submission" date="2023-11" db="EMBL/GenBank/DDBJ databases">
        <title>Novel species in genus Nocardioides.</title>
        <authorList>
            <person name="Zhou H."/>
        </authorList>
    </citation>
    <scope>NUCLEOTIDE SEQUENCE [LARGE SCALE GENOMIC DNA]</scope>
    <source>
        <strain evidence="3 4">S-58</strain>
    </source>
</reference>
<keyword evidence="4" id="KW-1185">Reference proteome</keyword>
<feature type="region of interest" description="Disordered" evidence="1">
    <location>
        <begin position="580"/>
        <end position="619"/>
    </location>
</feature>